<evidence type="ECO:0000313" key="2">
    <source>
        <dbReference type="Proteomes" id="UP000198571"/>
    </source>
</evidence>
<reference evidence="2" key="1">
    <citation type="submission" date="2016-10" db="EMBL/GenBank/DDBJ databases">
        <authorList>
            <person name="Varghese N."/>
            <person name="Submissions S."/>
        </authorList>
    </citation>
    <scope>NUCLEOTIDE SEQUENCE [LARGE SCALE GENOMIC DNA]</scope>
    <source>
        <strain evidence="2">S9</strain>
    </source>
</reference>
<dbReference type="InterPro" id="IPR022608">
    <property type="entry name" value="Tscrpt_reg_SplA"/>
</dbReference>
<evidence type="ECO:0000313" key="1">
    <source>
        <dbReference type="EMBL" id="SER75166.1"/>
    </source>
</evidence>
<keyword evidence="2" id="KW-1185">Reference proteome</keyword>
<gene>
    <name evidence="1" type="ORF">SAMN05518684_103289</name>
</gene>
<proteinExistence type="predicted"/>
<organism evidence="1 2">
    <name type="scientific">Salipaludibacillus aurantiacus</name>
    <dbReference type="NCBI Taxonomy" id="1601833"/>
    <lineage>
        <taxon>Bacteria</taxon>
        <taxon>Bacillati</taxon>
        <taxon>Bacillota</taxon>
        <taxon>Bacilli</taxon>
        <taxon>Bacillales</taxon>
        <taxon>Bacillaceae</taxon>
    </lineage>
</organism>
<dbReference type="STRING" id="1601833.SAMN05518684_103289"/>
<name>A0A1H9RR40_9BACI</name>
<dbReference type="Proteomes" id="UP000198571">
    <property type="component" value="Unassembled WGS sequence"/>
</dbReference>
<dbReference type="RefSeq" id="WP_093048299.1">
    <property type="nucleotide sequence ID" value="NZ_FOGT01000003.1"/>
</dbReference>
<protein>
    <submittedName>
        <fullName evidence="1">Transcriptional regulator of the spore photoproduct lyase operon</fullName>
    </submittedName>
</protein>
<keyword evidence="1" id="KW-0456">Lyase</keyword>
<dbReference type="EMBL" id="FOGT01000003">
    <property type="protein sequence ID" value="SER75166.1"/>
    <property type="molecule type" value="Genomic_DNA"/>
</dbReference>
<dbReference type="GO" id="GO:0016829">
    <property type="term" value="F:lyase activity"/>
    <property type="evidence" value="ECO:0007669"/>
    <property type="project" value="UniProtKB-KW"/>
</dbReference>
<accession>A0A1H9RR40</accession>
<dbReference type="Pfam" id="PF11132">
    <property type="entry name" value="SplA"/>
    <property type="match status" value="1"/>
</dbReference>
<dbReference type="AlphaFoldDB" id="A0A1H9RR40"/>
<dbReference type="OrthoDB" id="2970581at2"/>
<sequence>MTIEKLHAGDKVYIIQRNPHTQSVAHIQEAYIIDNPYHPGELSLFFRDEYYPLTDDFAMFPSYEEAEEVYRDIFNPNDEELDFNPIHEVYRL</sequence>